<feature type="region of interest" description="Disordered" evidence="1">
    <location>
        <begin position="29"/>
        <end position="53"/>
    </location>
</feature>
<feature type="region of interest" description="Disordered" evidence="1">
    <location>
        <begin position="79"/>
        <end position="158"/>
    </location>
</feature>
<proteinExistence type="predicted"/>
<dbReference type="InterPro" id="IPR033305">
    <property type="entry name" value="Hydin-like"/>
</dbReference>
<protein>
    <submittedName>
        <fullName evidence="4">Choice-of-anchor D domain-containing protein</fullName>
    </submittedName>
</protein>
<dbReference type="KEGG" id="kbs:EPA93_32325"/>
<dbReference type="PANTHER" id="PTHR23053:SF0">
    <property type="entry name" value="HYDROCEPHALUS-INDUCING PROTEIN HOMOLOG"/>
    <property type="match status" value="1"/>
</dbReference>
<dbReference type="EMBL" id="CP035758">
    <property type="protein sequence ID" value="QBD80407.1"/>
    <property type="molecule type" value="Genomic_DNA"/>
</dbReference>
<feature type="compositionally biased region" description="Pro residues" evidence="1">
    <location>
        <begin position="1188"/>
        <end position="1267"/>
    </location>
</feature>
<keyword evidence="2" id="KW-0812">Transmembrane</keyword>
<feature type="region of interest" description="Disordered" evidence="1">
    <location>
        <begin position="1183"/>
        <end position="1311"/>
    </location>
</feature>
<dbReference type="RefSeq" id="WP_129891471.1">
    <property type="nucleotide sequence ID" value="NZ_CP035758.1"/>
</dbReference>
<feature type="domain" description="BACON" evidence="3">
    <location>
        <begin position="626"/>
        <end position="713"/>
    </location>
</feature>
<dbReference type="OrthoDB" id="136006at2"/>
<evidence type="ECO:0000313" key="5">
    <source>
        <dbReference type="Proteomes" id="UP000290365"/>
    </source>
</evidence>
<feature type="domain" description="BACON" evidence="3">
    <location>
        <begin position="417"/>
        <end position="503"/>
    </location>
</feature>
<dbReference type="Pfam" id="PF19190">
    <property type="entry name" value="BACON_2"/>
    <property type="match status" value="7"/>
</dbReference>
<evidence type="ECO:0000259" key="3">
    <source>
        <dbReference type="Pfam" id="PF19190"/>
    </source>
</evidence>
<dbReference type="InterPro" id="IPR013783">
    <property type="entry name" value="Ig-like_fold"/>
</dbReference>
<evidence type="ECO:0000256" key="2">
    <source>
        <dbReference type="SAM" id="Phobius"/>
    </source>
</evidence>
<feature type="domain" description="BACON" evidence="3">
    <location>
        <begin position="524"/>
        <end position="615"/>
    </location>
</feature>
<feature type="transmembrane region" description="Helical" evidence="2">
    <location>
        <begin position="174"/>
        <end position="198"/>
    </location>
</feature>
<evidence type="ECO:0000256" key="1">
    <source>
        <dbReference type="SAM" id="MobiDB-lite"/>
    </source>
</evidence>
<organism evidence="4 5">
    <name type="scientific">Ktedonosporobacter rubrisoli</name>
    <dbReference type="NCBI Taxonomy" id="2509675"/>
    <lineage>
        <taxon>Bacteria</taxon>
        <taxon>Bacillati</taxon>
        <taxon>Chloroflexota</taxon>
        <taxon>Ktedonobacteria</taxon>
        <taxon>Ktedonobacterales</taxon>
        <taxon>Ktedonosporobacteraceae</taxon>
        <taxon>Ktedonosporobacter</taxon>
    </lineage>
</organism>
<feature type="domain" description="BACON" evidence="3">
    <location>
        <begin position="738"/>
        <end position="833"/>
    </location>
</feature>
<dbReference type="InterPro" id="IPR024361">
    <property type="entry name" value="BACON"/>
</dbReference>
<sequence length="1311" mass="131250">MNSSRCPHCDEPLPDEANFCAMCGKSISATDQEPSEEDEHQTSLMEGTTVQDKTVNKAGPFAESGIADEPTLAQLPQFETPDQDRTGISRPATVNVSRHPDNDYNIPLPEQDQTMGESRRRTTVLDSSEQVTWHKEVQPSPHRIPVTLPPRPVSQKQPVLLKGPGSSRRLPPAIFVWVSLGVVIVLVLSGVFGVIATLGKGITGSSNNGLSLEVTPQSVAIGATMTLRGANFSSQGHIGLTRDNSIPVVDTSGSVIISADGNGKFTDTITVGPDWEAGPHTINAEDAATHKIASFPILVTGQGNSLRPSHLQLSQSSLDFGNGPQGSSTAQTVTLTNIGGGQISWKASSNQSWIQITPKSGTFVSGQNMKITIVADRSHLDPGSYNAAIAFISNAGNGVIGAKMQVSQLQSAPSASLQTSPGALSFSATDGGASPDAQTVTLNNPGKQTLQWSASTDSDWLSVSPQSASVAAGSSQTVQIRVNSSSLLPGTYNGAVTFTGQGSAQNSPQKVYVSVTISPRCTLQLSPSMLTFSGAYQQGSPAAQKVNIGGSEGCQSGVKWNASSNANWLTISAQQGSTPASPAVGVNTQGLAPGTYHGTIDITSDAGTQTLAVTLAIGQPAAPVMNINANALNFKATAGSDPSGQAITLQNSGNGSLNWTAKAQSSTGNWLSVSPASGALNGQKSTALNVSVSPPANLSPGNYTGTITINGTDGSGNAASGSPQTIPVNLTVVGPCTINVNPASLNFSSTASATDPKPQAISIGASGACANALNWTANVGTTAASGSWLSVSSASGSATLNNAGTTSVKVSAAGLAPGTYQGLVTIAAVDSVTQQPIGESQTVNVTFTVSPPCSLQAPSATKKSFSAAVGSNPAPQTFTVGVSSNCNGPVTITPTAAMASGKGWLSVSPANAQVSPGGSATFTVNVASSALAAGSYTGSISLDGTSNGTAIAGSPQSVGVALTVNSAATLGASPSSITINATTGKASQQLTINNSGGLPLSWTAALSKDSPSFLSLAPNADKNLAGGASDAVTLTADVTGVQGGKSYQGSLIVTAVDPSSGAAIAGSPITIPITVNVATPALQLSSTKLSFSDSVGGASPAPISLMATNTGGDGLTWTASGDPKASWLSVSPASGSAASGASTAIKFSVNTTGLAAGNYTATVTIKPSVGDPQVVSVTLKITGVTPTPTTPPPTPTASPPTPSPTASPPKLTPTPQPSPKPTQSPPAHPTPSATPDPGSSPPAATPTSVPSPTPSPTRLPSPTPTPQASPTQQVTPSPTPQASITPTPSPTPEGAITPTPSHKKHKATPST</sequence>
<evidence type="ECO:0000313" key="4">
    <source>
        <dbReference type="EMBL" id="QBD80407.1"/>
    </source>
</evidence>
<keyword evidence="5" id="KW-1185">Reference proteome</keyword>
<keyword evidence="2" id="KW-1133">Transmembrane helix</keyword>
<accession>A0A4P6JXC9</accession>
<reference evidence="4 5" key="1">
    <citation type="submission" date="2019-01" db="EMBL/GenBank/DDBJ databases">
        <title>Ktedonosporobacter rubrisoli SCAWS-G2.</title>
        <authorList>
            <person name="Huang Y."/>
            <person name="Yan B."/>
        </authorList>
    </citation>
    <scope>NUCLEOTIDE SEQUENCE [LARGE SCALE GENOMIC DNA]</scope>
    <source>
        <strain evidence="4 5">SCAWS-G2</strain>
    </source>
</reference>
<feature type="domain" description="BACON" evidence="3">
    <location>
        <begin position="310"/>
        <end position="393"/>
    </location>
</feature>
<feature type="domain" description="BACON" evidence="3">
    <location>
        <begin position="1084"/>
        <end position="1167"/>
    </location>
</feature>
<dbReference type="Proteomes" id="UP000290365">
    <property type="component" value="Chromosome"/>
</dbReference>
<dbReference type="NCBIfam" id="NF012200">
    <property type="entry name" value="choice_anch_D"/>
    <property type="match status" value="3"/>
</dbReference>
<name>A0A4P6JXC9_KTERU</name>
<dbReference type="PANTHER" id="PTHR23053">
    <property type="entry name" value="DLEC1 DELETED IN LUNG AND ESOPHAGEAL CANCER 1"/>
    <property type="match status" value="1"/>
</dbReference>
<dbReference type="Gene3D" id="2.60.40.10">
    <property type="entry name" value="Immunoglobulins"/>
    <property type="match status" value="5"/>
</dbReference>
<feature type="compositionally biased region" description="Polar residues" evidence="1">
    <location>
        <begin position="42"/>
        <end position="53"/>
    </location>
</feature>
<feature type="domain" description="BACON" evidence="3">
    <location>
        <begin position="860"/>
        <end position="950"/>
    </location>
</feature>
<feature type="compositionally biased region" description="Basic residues" evidence="1">
    <location>
        <begin position="1301"/>
        <end position="1311"/>
    </location>
</feature>
<feature type="compositionally biased region" description="Low complexity" evidence="1">
    <location>
        <begin position="1268"/>
        <end position="1283"/>
    </location>
</feature>
<gene>
    <name evidence="4" type="ORF">EPA93_32325</name>
</gene>
<keyword evidence="2" id="KW-0472">Membrane</keyword>